<accession>A0A6L5XYR7</accession>
<dbReference type="EMBL" id="VUMT01000010">
    <property type="protein sequence ID" value="MSS63844.1"/>
    <property type="molecule type" value="Genomic_DNA"/>
</dbReference>
<dbReference type="RefSeq" id="WP_154519254.1">
    <property type="nucleotide sequence ID" value="NZ_VUMT01000010.1"/>
</dbReference>
<name>A0A6L5XYR7_9FIRM</name>
<proteinExistence type="predicted"/>
<sequence length="146" mass="16720">MDEEKRELNLRTCMRCRGLFVYSGIGHAICPRCREAEAREFDWVKNYIYANPGATMIEVEEATGVPIHQITEYLKAGRLEIPNNSPIFIKCEKCGQDIRSGRFCSECAHKMSAALKKELEFDEFQVGEKPTRPAIGKMRFLGKELK</sequence>
<gene>
    <name evidence="1" type="ORF">FYJ58_08135</name>
</gene>
<evidence type="ECO:0000313" key="1">
    <source>
        <dbReference type="EMBL" id="MSS63844.1"/>
    </source>
</evidence>
<reference evidence="1 2" key="1">
    <citation type="submission" date="2019-08" db="EMBL/GenBank/DDBJ databases">
        <title>In-depth cultivation of the pig gut microbiome towards novel bacterial diversity and tailored functional studies.</title>
        <authorList>
            <person name="Wylensek D."/>
            <person name="Hitch T.C.A."/>
            <person name="Clavel T."/>
        </authorList>
    </citation>
    <scope>NUCLEOTIDE SEQUENCE [LARGE SCALE GENOMIC DNA]</scope>
    <source>
        <strain evidence="1 2">WCA-693-APC-MOT-I</strain>
    </source>
</reference>
<keyword evidence="2" id="KW-1185">Reference proteome</keyword>
<dbReference type="Proteomes" id="UP000482209">
    <property type="component" value="Unassembled WGS sequence"/>
</dbReference>
<organism evidence="1 2">
    <name type="scientific">Velocimicrobium porci</name>
    <dbReference type="NCBI Taxonomy" id="2606634"/>
    <lineage>
        <taxon>Bacteria</taxon>
        <taxon>Bacillati</taxon>
        <taxon>Bacillota</taxon>
        <taxon>Clostridia</taxon>
        <taxon>Lachnospirales</taxon>
        <taxon>Lachnospiraceae</taxon>
        <taxon>Velocimicrobium</taxon>
    </lineage>
</organism>
<evidence type="ECO:0000313" key="2">
    <source>
        <dbReference type="Proteomes" id="UP000482209"/>
    </source>
</evidence>
<comment type="caution">
    <text evidence="1">The sequence shown here is derived from an EMBL/GenBank/DDBJ whole genome shotgun (WGS) entry which is preliminary data.</text>
</comment>
<protein>
    <submittedName>
        <fullName evidence="1">MerR family transcriptional regulator</fullName>
    </submittedName>
</protein>
<dbReference type="AlphaFoldDB" id="A0A6L5XYR7"/>